<dbReference type="PANTHER" id="PTHR22916:SF3">
    <property type="entry name" value="UDP-GLCNAC:BETAGAL BETA-1,3-N-ACETYLGLUCOSAMINYLTRANSFERASE-LIKE PROTEIN 1"/>
    <property type="match status" value="1"/>
</dbReference>
<evidence type="ECO:0000259" key="1">
    <source>
        <dbReference type="Pfam" id="PF00535"/>
    </source>
</evidence>
<sequence>MKFSIITITYNRAHLIEETIQSVLDQTYQNFEMVIVDDGSTDNTKEVIEKYIEEYGDKFRYIPHKHVGMLNILRNIAIENATGEILTILDSDDLFLPTKLKEMHSIFSENPDVNFVFHNLQYFDKKRSLDPPFYNFPGSFHKDALHEILTDKILGYPVYSMRRSIMKEIGGANEEVTEGQNEYYIKASVLYKIYYHDKVLTLMRRHEQNFTSEFDIAHTLDALKTYNALRENNLLTKKQYTMATNIVNYRVARYHFKNNENARALENLNDIFKRSSVFDIRYVKSKILKYVPYFRK</sequence>
<dbReference type="Proteomes" id="UP000441399">
    <property type="component" value="Unassembled WGS sequence"/>
</dbReference>
<dbReference type="OrthoDB" id="9801954at2"/>
<dbReference type="EMBL" id="CACSIO010000001">
    <property type="protein sequence ID" value="CAA0085378.1"/>
    <property type="molecule type" value="Genomic_DNA"/>
</dbReference>
<name>A0A5S9N7R0_9GAMM</name>
<organism evidence="2 3">
    <name type="scientific">BD1-7 clade bacterium</name>
    <dbReference type="NCBI Taxonomy" id="2029982"/>
    <lineage>
        <taxon>Bacteria</taxon>
        <taxon>Pseudomonadati</taxon>
        <taxon>Pseudomonadota</taxon>
        <taxon>Gammaproteobacteria</taxon>
        <taxon>Cellvibrionales</taxon>
        <taxon>Spongiibacteraceae</taxon>
        <taxon>BD1-7 clade</taxon>
    </lineage>
</organism>
<accession>A0A5S9N7R0</accession>
<protein>
    <submittedName>
        <fullName evidence="2">Glycosyltransferase EpsE</fullName>
        <ecNumber evidence="2">2.4.-.-</ecNumber>
    </submittedName>
</protein>
<proteinExistence type="predicted"/>
<dbReference type="InterPro" id="IPR001173">
    <property type="entry name" value="Glyco_trans_2-like"/>
</dbReference>
<dbReference type="EC" id="2.4.-.-" evidence="2"/>
<keyword evidence="3" id="KW-1185">Reference proteome</keyword>
<dbReference type="GO" id="GO:0016758">
    <property type="term" value="F:hexosyltransferase activity"/>
    <property type="evidence" value="ECO:0007669"/>
    <property type="project" value="UniProtKB-ARBA"/>
</dbReference>
<dbReference type="SUPFAM" id="SSF53448">
    <property type="entry name" value="Nucleotide-diphospho-sugar transferases"/>
    <property type="match status" value="1"/>
</dbReference>
<reference evidence="2 3" key="1">
    <citation type="submission" date="2019-11" db="EMBL/GenBank/DDBJ databases">
        <authorList>
            <person name="Holert J."/>
        </authorList>
    </citation>
    <scope>NUCLEOTIDE SEQUENCE [LARGE SCALE GENOMIC DNA]</scope>
    <source>
        <strain evidence="2">SB11_3</strain>
    </source>
</reference>
<dbReference type="Gene3D" id="3.90.550.10">
    <property type="entry name" value="Spore Coat Polysaccharide Biosynthesis Protein SpsA, Chain A"/>
    <property type="match status" value="1"/>
</dbReference>
<dbReference type="InterPro" id="IPR029044">
    <property type="entry name" value="Nucleotide-diphossugar_trans"/>
</dbReference>
<evidence type="ECO:0000313" key="2">
    <source>
        <dbReference type="EMBL" id="CAA0085378.1"/>
    </source>
</evidence>
<gene>
    <name evidence="2" type="primary">epsE_2</name>
    <name evidence="2" type="ORF">OPDIPICF_00809</name>
</gene>
<dbReference type="PANTHER" id="PTHR22916">
    <property type="entry name" value="GLYCOSYLTRANSFERASE"/>
    <property type="match status" value="1"/>
</dbReference>
<dbReference type="AlphaFoldDB" id="A0A5S9N7R0"/>
<feature type="domain" description="Glycosyltransferase 2-like" evidence="1">
    <location>
        <begin position="4"/>
        <end position="168"/>
    </location>
</feature>
<dbReference type="Pfam" id="PF00535">
    <property type="entry name" value="Glycos_transf_2"/>
    <property type="match status" value="1"/>
</dbReference>
<evidence type="ECO:0000313" key="3">
    <source>
        <dbReference type="Proteomes" id="UP000441399"/>
    </source>
</evidence>
<keyword evidence="2" id="KW-0808">Transferase</keyword>
<keyword evidence="2" id="KW-0328">Glycosyltransferase</keyword>